<dbReference type="PANTHER" id="PTHR14418:SF5">
    <property type="entry name" value="CONDENSIN COMPLEX SUBUNIT 3"/>
    <property type="match status" value="1"/>
</dbReference>
<dbReference type="GO" id="GO:0007076">
    <property type="term" value="P:mitotic chromosome condensation"/>
    <property type="evidence" value="ECO:0007669"/>
    <property type="project" value="InterPro"/>
</dbReference>
<evidence type="ECO:0008006" key="3">
    <source>
        <dbReference type="Google" id="ProtNLM"/>
    </source>
</evidence>
<dbReference type="GO" id="GO:0000796">
    <property type="term" value="C:condensin complex"/>
    <property type="evidence" value="ECO:0007669"/>
    <property type="project" value="InterPro"/>
</dbReference>
<dbReference type="SUPFAM" id="SSF48371">
    <property type="entry name" value="ARM repeat"/>
    <property type="match status" value="1"/>
</dbReference>
<comment type="caution">
    <text evidence="1">The sequence shown here is derived from an EMBL/GenBank/DDBJ whole genome shotgun (WGS) entry which is preliminary data.</text>
</comment>
<dbReference type="Gene3D" id="1.25.10.10">
    <property type="entry name" value="Leucine-rich Repeat Variant"/>
    <property type="match status" value="1"/>
</dbReference>
<organism evidence="1 2">
    <name type="scientific">Colocasia esculenta</name>
    <name type="common">Wild taro</name>
    <name type="synonym">Arum esculentum</name>
    <dbReference type="NCBI Taxonomy" id="4460"/>
    <lineage>
        <taxon>Eukaryota</taxon>
        <taxon>Viridiplantae</taxon>
        <taxon>Streptophyta</taxon>
        <taxon>Embryophyta</taxon>
        <taxon>Tracheophyta</taxon>
        <taxon>Spermatophyta</taxon>
        <taxon>Magnoliopsida</taxon>
        <taxon>Liliopsida</taxon>
        <taxon>Araceae</taxon>
        <taxon>Aroideae</taxon>
        <taxon>Colocasieae</taxon>
        <taxon>Colocasia</taxon>
    </lineage>
</organism>
<dbReference type="PANTHER" id="PTHR14418">
    <property type="entry name" value="CONDENSIN COMPLEX SUBUNIT 3-RELATED"/>
    <property type="match status" value="1"/>
</dbReference>
<dbReference type="Proteomes" id="UP000652761">
    <property type="component" value="Unassembled WGS sequence"/>
</dbReference>
<feature type="non-terminal residue" evidence="1">
    <location>
        <position position="338"/>
    </location>
</feature>
<proteinExistence type="predicted"/>
<dbReference type="OrthoDB" id="27187at2759"/>
<dbReference type="InterPro" id="IPR016024">
    <property type="entry name" value="ARM-type_fold"/>
</dbReference>
<dbReference type="GO" id="GO:0000793">
    <property type="term" value="C:condensed chromosome"/>
    <property type="evidence" value="ECO:0007669"/>
    <property type="project" value="TreeGrafter"/>
</dbReference>
<gene>
    <name evidence="1" type="ORF">Taro_039240</name>
</gene>
<sequence length="338" mass="37733">MEETGKEAAARDEETKRLALEIARILDECRLSQAVHWRKLKDLSALRSSSRIVLFLNSFTRALIPLFGFAKRTVSIDRTVRFVSAFAALRDGKSGDAAVCNAFLEGFLRFLLVAARSANKTARLRGCQITSEIIMLLPDDADVSDEVWDEAIDCMKERMQDKVPAVRVFAVRALSHFASNAENSDISDLFLQTLHQEQNADVRKTIVLSMPATSATSTSIIERTLDVHESVRKAAYSALSCKFPLQSLSIKLRTILLQRGLADRSSSVTNECLKMLKDEWLTKCCNSDPVTLLRYLDVETYESVGEAVMEALLKEGTVQVQEGQSIRNFLTSTSEKIE</sequence>
<evidence type="ECO:0000313" key="1">
    <source>
        <dbReference type="EMBL" id="MQM06419.1"/>
    </source>
</evidence>
<name>A0A843WA63_COLES</name>
<dbReference type="InterPro" id="IPR011989">
    <property type="entry name" value="ARM-like"/>
</dbReference>
<evidence type="ECO:0000313" key="2">
    <source>
        <dbReference type="Proteomes" id="UP000652761"/>
    </source>
</evidence>
<dbReference type="InterPro" id="IPR027165">
    <property type="entry name" value="CND3"/>
</dbReference>
<accession>A0A843WA63</accession>
<dbReference type="AlphaFoldDB" id="A0A843WA63"/>
<reference evidence="1" key="1">
    <citation type="submission" date="2017-07" db="EMBL/GenBank/DDBJ databases">
        <title>Taro Niue Genome Assembly and Annotation.</title>
        <authorList>
            <person name="Atibalentja N."/>
            <person name="Keating K."/>
            <person name="Fields C.J."/>
        </authorList>
    </citation>
    <scope>NUCLEOTIDE SEQUENCE</scope>
    <source>
        <strain evidence="1">Niue_2</strain>
        <tissue evidence="1">Leaf</tissue>
    </source>
</reference>
<dbReference type="EMBL" id="NMUH01003619">
    <property type="protein sequence ID" value="MQM06419.1"/>
    <property type="molecule type" value="Genomic_DNA"/>
</dbReference>
<keyword evidence="2" id="KW-1185">Reference proteome</keyword>
<protein>
    <recommendedName>
        <fullName evidence="3">Condensin complex subunit 3</fullName>
    </recommendedName>
</protein>